<dbReference type="STRING" id="1144750.SAMN05443431_101603"/>
<reference evidence="3" key="1">
    <citation type="submission" date="2016-10" db="EMBL/GenBank/DDBJ databases">
        <authorList>
            <person name="Varghese N."/>
            <person name="Submissions S."/>
        </authorList>
    </citation>
    <scope>NUCLEOTIDE SEQUENCE [LARGE SCALE GENOMIC DNA]</scope>
    <source>
        <strain evidence="3">DSM 28881</strain>
    </source>
</reference>
<gene>
    <name evidence="2" type="ORF">SAMN05443431_101603</name>
</gene>
<protein>
    <submittedName>
        <fullName evidence="2">Putative MetA-pathway of phenol degradation</fullName>
    </submittedName>
</protein>
<feature type="chain" id="PRO_5011790526" evidence="1">
    <location>
        <begin position="24"/>
        <end position="269"/>
    </location>
</feature>
<evidence type="ECO:0000313" key="3">
    <source>
        <dbReference type="Proteomes" id="UP000199559"/>
    </source>
</evidence>
<sequence>MKLTKTPIASIITGLALSISAIAQDNTALEPLITDRPDATESPNAMPKGHIQVETGAFYDTFEEHKIKTENYTYNTTLVRYGLLDNLELRLGWDFTESSTSINGNQIDNIISGFSPLLLGIKTSIAKENGLFPEIGLLGHLYLPFTASTDFKPETTGVDFRFAFAHTLSDNSSLSYNLGAAWGSDSPEVSYVYTIAFGQGITDKLGAYAELYGDLPENHKANHLWDAGLTYLITNNLQLDATVGSSITKGKDLLLSAGLSFRIPSNNIK</sequence>
<accession>A0A1I3JYD6</accession>
<evidence type="ECO:0000256" key="1">
    <source>
        <dbReference type="SAM" id="SignalP"/>
    </source>
</evidence>
<dbReference type="Pfam" id="PF13557">
    <property type="entry name" value="Phenol_MetA_deg"/>
    <property type="match status" value="1"/>
</dbReference>
<name>A0A1I3JYD6_9FLAO</name>
<dbReference type="InterPro" id="IPR025737">
    <property type="entry name" value="FApF"/>
</dbReference>
<dbReference type="AlphaFoldDB" id="A0A1I3JYD6"/>
<proteinExistence type="predicted"/>
<dbReference type="Proteomes" id="UP000199559">
    <property type="component" value="Unassembled WGS sequence"/>
</dbReference>
<keyword evidence="3" id="KW-1185">Reference proteome</keyword>
<keyword evidence="1" id="KW-0732">Signal</keyword>
<dbReference type="RefSeq" id="WP_090837333.1">
    <property type="nucleotide sequence ID" value="NZ_FORM01000001.1"/>
</dbReference>
<dbReference type="EMBL" id="FORM01000001">
    <property type="protein sequence ID" value="SFI65070.1"/>
    <property type="molecule type" value="Genomic_DNA"/>
</dbReference>
<feature type="signal peptide" evidence="1">
    <location>
        <begin position="1"/>
        <end position="23"/>
    </location>
</feature>
<evidence type="ECO:0000313" key="2">
    <source>
        <dbReference type="EMBL" id="SFI65070.1"/>
    </source>
</evidence>
<dbReference type="SUPFAM" id="SSF56935">
    <property type="entry name" value="Porins"/>
    <property type="match status" value="1"/>
</dbReference>
<organism evidence="2 3">
    <name type="scientific">Olleya namhaensis</name>
    <dbReference type="NCBI Taxonomy" id="1144750"/>
    <lineage>
        <taxon>Bacteria</taxon>
        <taxon>Pseudomonadati</taxon>
        <taxon>Bacteroidota</taxon>
        <taxon>Flavobacteriia</taxon>
        <taxon>Flavobacteriales</taxon>
        <taxon>Flavobacteriaceae</taxon>
    </lineage>
</organism>